<reference evidence="1" key="1">
    <citation type="journal article" date="2014" name="Front. Microbiol.">
        <title>High frequency of phylogenetically diverse reductive dehalogenase-homologous genes in deep subseafloor sedimentary metagenomes.</title>
        <authorList>
            <person name="Kawai M."/>
            <person name="Futagami T."/>
            <person name="Toyoda A."/>
            <person name="Takaki Y."/>
            <person name="Nishi S."/>
            <person name="Hori S."/>
            <person name="Arai W."/>
            <person name="Tsubouchi T."/>
            <person name="Morono Y."/>
            <person name="Uchiyama I."/>
            <person name="Ito T."/>
            <person name="Fujiyama A."/>
            <person name="Inagaki F."/>
            <person name="Takami H."/>
        </authorList>
    </citation>
    <scope>NUCLEOTIDE SEQUENCE</scope>
    <source>
        <strain evidence="1">Expedition CK06-06</strain>
    </source>
</reference>
<comment type="caution">
    <text evidence="1">The sequence shown here is derived from an EMBL/GenBank/DDBJ whole genome shotgun (WGS) entry which is preliminary data.</text>
</comment>
<gene>
    <name evidence="1" type="ORF">S01H4_45332</name>
</gene>
<evidence type="ECO:0000313" key="1">
    <source>
        <dbReference type="EMBL" id="GAG98310.1"/>
    </source>
</evidence>
<sequence>MPGLQVGVYPGYAIGLHVGEQVSSTYEGRHLTVREDELLHPVDATATGFVHKGDPVILCQTATPGTYGHAVGVAFNDGPTTASLVAIDTEGIWNLTVYAQGDIGPLGIEIGDALYIHDASTAALATGFGACEISRINNIATQVPFGYALGRMDANASGTIAVKVHWDPSGDNEDRMYSTVATGTYGKHRTAIFAGGTSEGLQYFDQRLNGNQTGSIYGFSTWMELATA</sequence>
<accession>X1BTA5</accession>
<protein>
    <submittedName>
        <fullName evidence="1">Uncharacterized protein</fullName>
    </submittedName>
</protein>
<dbReference type="EMBL" id="BART01025228">
    <property type="protein sequence ID" value="GAG98310.1"/>
    <property type="molecule type" value="Genomic_DNA"/>
</dbReference>
<proteinExistence type="predicted"/>
<organism evidence="1">
    <name type="scientific">marine sediment metagenome</name>
    <dbReference type="NCBI Taxonomy" id="412755"/>
    <lineage>
        <taxon>unclassified sequences</taxon>
        <taxon>metagenomes</taxon>
        <taxon>ecological metagenomes</taxon>
    </lineage>
</organism>
<feature type="non-terminal residue" evidence="1">
    <location>
        <position position="228"/>
    </location>
</feature>
<name>X1BTA5_9ZZZZ</name>
<dbReference type="AlphaFoldDB" id="X1BTA5"/>